<evidence type="ECO:0000256" key="13">
    <source>
        <dbReference type="SAM" id="MobiDB-lite"/>
    </source>
</evidence>
<name>A0A5C9A629_9GAMM</name>
<dbReference type="Proteomes" id="UP000321039">
    <property type="component" value="Unassembled WGS sequence"/>
</dbReference>
<dbReference type="SUPFAM" id="SSF56935">
    <property type="entry name" value="Porins"/>
    <property type="match status" value="1"/>
</dbReference>
<keyword evidence="7" id="KW-0406">Ion transport</keyword>
<dbReference type="PANTHER" id="PTHR32552:SF81">
    <property type="entry name" value="TONB-DEPENDENT OUTER MEMBRANE RECEPTOR"/>
    <property type="match status" value="1"/>
</dbReference>
<dbReference type="EMBL" id="VRZA01000001">
    <property type="protein sequence ID" value="TXS96156.1"/>
    <property type="molecule type" value="Genomic_DNA"/>
</dbReference>
<dbReference type="Pfam" id="PF07715">
    <property type="entry name" value="Plug"/>
    <property type="match status" value="1"/>
</dbReference>
<feature type="domain" description="TonB-dependent receptor plug" evidence="15">
    <location>
        <begin position="95"/>
        <end position="204"/>
    </location>
</feature>
<keyword evidence="10 11" id="KW-0998">Cell outer membrane</keyword>
<accession>A0A5C9A629</accession>
<protein>
    <submittedName>
        <fullName evidence="16">TonB-dependent receptor</fullName>
    </submittedName>
</protein>
<dbReference type="InterPro" id="IPR012910">
    <property type="entry name" value="Plug_dom"/>
</dbReference>
<dbReference type="Pfam" id="PF00593">
    <property type="entry name" value="TonB_dep_Rec_b-barrel"/>
    <property type="match status" value="1"/>
</dbReference>
<dbReference type="AlphaFoldDB" id="A0A5C9A629"/>
<keyword evidence="16" id="KW-0675">Receptor</keyword>
<dbReference type="InterPro" id="IPR039426">
    <property type="entry name" value="TonB-dep_rcpt-like"/>
</dbReference>
<keyword evidence="17" id="KW-1185">Reference proteome</keyword>
<dbReference type="GO" id="GO:0006826">
    <property type="term" value="P:iron ion transport"/>
    <property type="evidence" value="ECO:0007669"/>
    <property type="project" value="UniProtKB-KW"/>
</dbReference>
<dbReference type="PANTHER" id="PTHR32552">
    <property type="entry name" value="FERRICHROME IRON RECEPTOR-RELATED"/>
    <property type="match status" value="1"/>
</dbReference>
<dbReference type="InterPro" id="IPR036942">
    <property type="entry name" value="Beta-barrel_TonB_sf"/>
</dbReference>
<evidence type="ECO:0000256" key="9">
    <source>
        <dbReference type="ARBA" id="ARBA00023136"/>
    </source>
</evidence>
<keyword evidence="5 11" id="KW-0812">Transmembrane</keyword>
<evidence type="ECO:0000256" key="4">
    <source>
        <dbReference type="ARBA" id="ARBA00022496"/>
    </source>
</evidence>
<evidence type="ECO:0000256" key="2">
    <source>
        <dbReference type="ARBA" id="ARBA00022448"/>
    </source>
</evidence>
<dbReference type="InterPro" id="IPR000531">
    <property type="entry name" value="Beta-barrel_TonB"/>
</dbReference>
<evidence type="ECO:0000256" key="11">
    <source>
        <dbReference type="PROSITE-ProRule" id="PRU01360"/>
    </source>
</evidence>
<evidence type="ECO:0000259" key="14">
    <source>
        <dbReference type="Pfam" id="PF00593"/>
    </source>
</evidence>
<feature type="region of interest" description="Disordered" evidence="13">
    <location>
        <begin position="1"/>
        <end position="27"/>
    </location>
</feature>
<evidence type="ECO:0000256" key="7">
    <source>
        <dbReference type="ARBA" id="ARBA00023065"/>
    </source>
</evidence>
<keyword evidence="2 11" id="KW-0813">Transport</keyword>
<gene>
    <name evidence="16" type="ORF">FV139_01230</name>
</gene>
<dbReference type="PROSITE" id="PS52016">
    <property type="entry name" value="TONB_DEPENDENT_REC_3"/>
    <property type="match status" value="1"/>
</dbReference>
<reference evidence="16 17" key="1">
    <citation type="submission" date="2019-08" db="EMBL/GenBank/DDBJ databases">
        <title>Parahaliea maris sp. nov., isolated from the surface seawater.</title>
        <authorList>
            <person name="Liu Y."/>
        </authorList>
    </citation>
    <scope>NUCLEOTIDE SEQUENCE [LARGE SCALE GENOMIC DNA]</scope>
    <source>
        <strain evidence="16 17">HSLHS9</strain>
    </source>
</reference>
<evidence type="ECO:0000259" key="15">
    <source>
        <dbReference type="Pfam" id="PF07715"/>
    </source>
</evidence>
<proteinExistence type="inferred from homology"/>
<keyword evidence="9 11" id="KW-0472">Membrane</keyword>
<keyword evidence="8 12" id="KW-0798">TonB box</keyword>
<dbReference type="Gene3D" id="2.40.170.20">
    <property type="entry name" value="TonB-dependent receptor, beta-barrel domain"/>
    <property type="match status" value="1"/>
</dbReference>
<comment type="subcellular location">
    <subcellularLocation>
        <location evidence="1 11">Cell outer membrane</location>
        <topology evidence="1 11">Multi-pass membrane protein</topology>
    </subcellularLocation>
</comment>
<evidence type="ECO:0000256" key="6">
    <source>
        <dbReference type="ARBA" id="ARBA00023004"/>
    </source>
</evidence>
<evidence type="ECO:0000256" key="12">
    <source>
        <dbReference type="RuleBase" id="RU003357"/>
    </source>
</evidence>
<comment type="similarity">
    <text evidence="11 12">Belongs to the TonB-dependent receptor family.</text>
</comment>
<keyword evidence="3 11" id="KW-1134">Transmembrane beta strand</keyword>
<evidence type="ECO:0000313" key="16">
    <source>
        <dbReference type="EMBL" id="TXS96156.1"/>
    </source>
</evidence>
<feature type="domain" description="TonB-dependent receptor-like beta-barrel" evidence="14">
    <location>
        <begin position="300"/>
        <end position="755"/>
    </location>
</feature>
<evidence type="ECO:0000256" key="1">
    <source>
        <dbReference type="ARBA" id="ARBA00004571"/>
    </source>
</evidence>
<organism evidence="16 17">
    <name type="scientific">Parahaliea maris</name>
    <dbReference type="NCBI Taxonomy" id="2716870"/>
    <lineage>
        <taxon>Bacteria</taxon>
        <taxon>Pseudomonadati</taxon>
        <taxon>Pseudomonadota</taxon>
        <taxon>Gammaproteobacteria</taxon>
        <taxon>Cellvibrionales</taxon>
        <taxon>Halieaceae</taxon>
        <taxon>Parahaliea</taxon>
    </lineage>
</organism>
<dbReference type="GO" id="GO:0009279">
    <property type="term" value="C:cell outer membrane"/>
    <property type="evidence" value="ECO:0007669"/>
    <property type="project" value="UniProtKB-SubCell"/>
</dbReference>
<evidence type="ECO:0000256" key="8">
    <source>
        <dbReference type="ARBA" id="ARBA00023077"/>
    </source>
</evidence>
<keyword evidence="4" id="KW-0410">Iron transport</keyword>
<evidence type="ECO:0000256" key="10">
    <source>
        <dbReference type="ARBA" id="ARBA00023237"/>
    </source>
</evidence>
<comment type="caution">
    <text evidence="16">The sequence shown here is derived from an EMBL/GenBank/DDBJ whole genome shotgun (WGS) entry which is preliminary data.</text>
</comment>
<evidence type="ECO:0000256" key="5">
    <source>
        <dbReference type="ARBA" id="ARBA00022692"/>
    </source>
</evidence>
<evidence type="ECO:0000256" key="3">
    <source>
        <dbReference type="ARBA" id="ARBA00022452"/>
    </source>
</evidence>
<keyword evidence="6" id="KW-0408">Iron</keyword>
<sequence length="789" mass="86159">MRPPTGCSPRDSEFPQAHKPSSSGVQPCRSVYQINKTAVARQYREENSVTKINLRNAVLAATLAPAGIAPPALAQSGVTALEEVVVTAQRRQQSVQDVPISIEAFSSDQIDDYRINNLIDLGTLVPNLSAVEGSGGTRSVLFQIRGLYASGTALAADSGVAIYLDGVYLPGGSGGLTNYADLERIEVLRGPQGTLFGRNTSGGAISFITPDPDGEFGFKQTFTAGNFDLFESRTRIDTPKWGPISASINYTYQEREGDVDNLGAGFVVDWTNFESKAYESPERLGDSDSDALLVAVDFDLHEDLRLVYKYDYQEVDTSPPPVGILGVADVLAPIVPLIESSIADKRPDAVNNAFHTQTYSEIWGHNLTAEYEISESLSLRNIFAYREGYVEVPGQTLDGIGQFAPGIVVFFVTGGKETEQTSNETQLIWETDRFTWTNGFLYYALDQEAGGLPDSTAPNAIFGGTPGSFIPGLETGRRSEAETESLAAYTQLEYRLSDQWELVLGGRYTNDKKDYIDRTLPGQELRLDYDESEPTYMVGANWLPTEDILLYAKYSIGYISGGLVSGLEYDPEMAKSFEVGGKATWLQGRLRTNIALFSVDYEDQQFGTAGNLVDPPVAASQVLVNAGDTEAQGVEFEASWVPITNTTLGMSFGYLDFEFKDIDLALLGGPISPHLRPDWTGTVFGDYVTDPIFGDAQVRFHLDASYRSEEWIATRPTDYVDGTNGDVWRLNGRISLAGIKLAGGEVSVAVWGRNLTDSDLPVNMNTLGPVVAGQYEFSRTYGLDLTFEY</sequence>
<evidence type="ECO:0000313" key="17">
    <source>
        <dbReference type="Proteomes" id="UP000321039"/>
    </source>
</evidence>